<sequence>MPKAFGISLAATVRVLRGHGWSVITASMEDPKSSSYTINTTPKAISTSEKRHQYLSSNSETIENLLPFDPALNGLGYLLGGCLGRERQQGDLLRSDSSATQMSRAPNIGLCPALCGLAGIFAIDIRSGAWLARRVPDSSTRDGEKRKTKR</sequence>
<keyword evidence="2" id="KW-1185">Reference proteome</keyword>
<name>A0A8H6IVL5_9PEZI</name>
<proteinExistence type="predicted"/>
<dbReference type="EMBL" id="WIGN01000302">
    <property type="protein sequence ID" value="KAF6800921.1"/>
    <property type="molecule type" value="Genomic_DNA"/>
</dbReference>
<evidence type="ECO:0000313" key="2">
    <source>
        <dbReference type="Proteomes" id="UP000652219"/>
    </source>
</evidence>
<comment type="caution">
    <text evidence="1">The sequence shown here is derived from an EMBL/GenBank/DDBJ whole genome shotgun (WGS) entry which is preliminary data.</text>
</comment>
<protein>
    <submittedName>
        <fullName evidence="1">Uncharacterized protein</fullName>
    </submittedName>
</protein>
<dbReference type="Proteomes" id="UP000652219">
    <property type="component" value="Unassembled WGS sequence"/>
</dbReference>
<gene>
    <name evidence="1" type="ORF">CSOJ01_12139</name>
</gene>
<organism evidence="1 2">
    <name type="scientific">Colletotrichum sojae</name>
    <dbReference type="NCBI Taxonomy" id="2175907"/>
    <lineage>
        <taxon>Eukaryota</taxon>
        <taxon>Fungi</taxon>
        <taxon>Dikarya</taxon>
        <taxon>Ascomycota</taxon>
        <taxon>Pezizomycotina</taxon>
        <taxon>Sordariomycetes</taxon>
        <taxon>Hypocreomycetidae</taxon>
        <taxon>Glomerellales</taxon>
        <taxon>Glomerellaceae</taxon>
        <taxon>Colletotrichum</taxon>
        <taxon>Colletotrichum orchidearum species complex</taxon>
    </lineage>
</organism>
<evidence type="ECO:0000313" key="1">
    <source>
        <dbReference type="EMBL" id="KAF6800921.1"/>
    </source>
</evidence>
<reference evidence="1 2" key="1">
    <citation type="journal article" date="2020" name="Phytopathology">
        <title>Genome Sequence Resources of Colletotrichum truncatum, C. plurivorum, C. musicola, and C. sojae: Four Species Pathogenic to Soybean (Glycine max).</title>
        <authorList>
            <person name="Rogerio F."/>
            <person name="Boufleur T.R."/>
            <person name="Ciampi-Guillardi M."/>
            <person name="Sukno S.A."/>
            <person name="Thon M.R."/>
            <person name="Massola Junior N.S."/>
            <person name="Baroncelli R."/>
        </authorList>
    </citation>
    <scope>NUCLEOTIDE SEQUENCE [LARGE SCALE GENOMIC DNA]</scope>
    <source>
        <strain evidence="1 2">LFN0009</strain>
    </source>
</reference>
<accession>A0A8H6IVL5</accession>
<dbReference type="AlphaFoldDB" id="A0A8H6IVL5"/>